<evidence type="ECO:0000313" key="3">
    <source>
        <dbReference type="Proteomes" id="UP000292003"/>
    </source>
</evidence>
<accession>A0A4Q7JB55</accession>
<dbReference type="AlphaFoldDB" id="A0A4Q7JB55"/>
<comment type="caution">
    <text evidence="2">The sequence shown here is derived from an EMBL/GenBank/DDBJ whole genome shotgun (WGS) entry which is preliminary data.</text>
</comment>
<keyword evidence="1" id="KW-1133">Transmembrane helix</keyword>
<feature type="transmembrane region" description="Helical" evidence="1">
    <location>
        <begin position="12"/>
        <end position="36"/>
    </location>
</feature>
<keyword evidence="3" id="KW-1185">Reference proteome</keyword>
<dbReference type="Proteomes" id="UP000292003">
    <property type="component" value="Unassembled WGS sequence"/>
</dbReference>
<keyword evidence="1" id="KW-0812">Transmembrane</keyword>
<organism evidence="2 3">
    <name type="scientific">Amycolatopsis suaedae</name>
    <dbReference type="NCBI Taxonomy" id="2510978"/>
    <lineage>
        <taxon>Bacteria</taxon>
        <taxon>Bacillati</taxon>
        <taxon>Actinomycetota</taxon>
        <taxon>Actinomycetes</taxon>
        <taxon>Pseudonocardiales</taxon>
        <taxon>Pseudonocardiaceae</taxon>
        <taxon>Amycolatopsis</taxon>
    </lineage>
</organism>
<proteinExistence type="predicted"/>
<dbReference type="EMBL" id="SFCC01000004">
    <property type="protein sequence ID" value="RZQ64202.1"/>
    <property type="molecule type" value="Genomic_DNA"/>
</dbReference>
<protein>
    <submittedName>
        <fullName evidence="2">Uncharacterized protein</fullName>
    </submittedName>
</protein>
<reference evidence="2 3" key="1">
    <citation type="submission" date="2019-02" db="EMBL/GenBank/DDBJ databases">
        <title>Draft genome sequence of Amycolatopsis sp. 8-3EHSu isolated from roots of Suaeda maritima.</title>
        <authorList>
            <person name="Duangmal K."/>
            <person name="Chantavorakit T."/>
        </authorList>
    </citation>
    <scope>NUCLEOTIDE SEQUENCE [LARGE SCALE GENOMIC DNA]</scope>
    <source>
        <strain evidence="2 3">8-3EHSu</strain>
    </source>
</reference>
<dbReference type="RefSeq" id="WP_130474915.1">
    <property type="nucleotide sequence ID" value="NZ_SFCC01000004.1"/>
</dbReference>
<evidence type="ECO:0000313" key="2">
    <source>
        <dbReference type="EMBL" id="RZQ64202.1"/>
    </source>
</evidence>
<evidence type="ECO:0000256" key="1">
    <source>
        <dbReference type="SAM" id="Phobius"/>
    </source>
</evidence>
<name>A0A4Q7JB55_9PSEU</name>
<keyword evidence="1" id="KW-0472">Membrane</keyword>
<sequence>MRKPWRGVGDALATIGAWLFGLVIALLVVLAVWAAFNGEKSGDGDYEPYDPPDFPVFTPPPFTPYIPQGPIR</sequence>
<gene>
    <name evidence="2" type="ORF">EWH70_09445</name>
</gene>